<dbReference type="Pfam" id="PF00076">
    <property type="entry name" value="RRM_1"/>
    <property type="match status" value="1"/>
</dbReference>
<gene>
    <name evidence="7" type="ORF">PHAECO_LOCUS5801</name>
</gene>
<dbReference type="PANTHER" id="PTHR46754">
    <property type="entry name" value="MKI67 FHA DOMAIN-INTERACTING NUCLEOLAR PHOSPHOPROTEIN"/>
    <property type="match status" value="1"/>
</dbReference>
<evidence type="ECO:0000313" key="8">
    <source>
        <dbReference type="Proteomes" id="UP001153737"/>
    </source>
</evidence>
<evidence type="ECO:0000256" key="3">
    <source>
        <dbReference type="ARBA" id="ARBA00023242"/>
    </source>
</evidence>
<dbReference type="InterPro" id="IPR035979">
    <property type="entry name" value="RBD_domain_sf"/>
</dbReference>
<keyword evidence="2 4" id="KW-0694">RNA-binding</keyword>
<dbReference type="CDD" id="cd12307">
    <property type="entry name" value="RRM_NIFK_like"/>
    <property type="match status" value="1"/>
</dbReference>
<evidence type="ECO:0000256" key="1">
    <source>
        <dbReference type="ARBA" id="ARBA00004604"/>
    </source>
</evidence>
<evidence type="ECO:0000259" key="6">
    <source>
        <dbReference type="PROSITE" id="PS50102"/>
    </source>
</evidence>
<dbReference type="Gene3D" id="3.30.70.330">
    <property type="match status" value="1"/>
</dbReference>
<evidence type="ECO:0000256" key="5">
    <source>
        <dbReference type="SAM" id="MobiDB-lite"/>
    </source>
</evidence>
<keyword evidence="8" id="KW-1185">Reference proteome</keyword>
<name>A0A9P0GRT7_PHACE</name>
<feature type="region of interest" description="Disordered" evidence="5">
    <location>
        <begin position="308"/>
        <end position="340"/>
    </location>
</feature>
<dbReference type="Proteomes" id="UP001153737">
    <property type="component" value="Chromosome 17"/>
</dbReference>
<sequence>MVKINNAETLSLDKSKQRKVAKATHKLKKKIVSGLVSIKEKRKGQKVTAEQKRGLLYISHLPHGFYETELKAYFQQFGRVTNVKVCRSNRTGNSKGFGYVEFSHPEVAKIAAETMNNYLMFKKRVTAEYVPYEKRPKSLFLGKSSNPDRYSSKVRREKQYQKNINLDDTAHSKRTVSRVSKLNKKLQRLQSLGIKTTFKPIDLTVIKQESSAGITIPDSAPSLPNNYEALDSDIEVKLPLKKSRRSLRSLTNKTTSPNWSSLSTTVSKNRMVLAKSLDSVKAVLSSKTNKNLDTENTPSKQTLLVPDSPVKAEKKPRKKPISNLKSISKKTKKAASMNADTVRKIARELIRKKGDSLLNYQPPKTNQTTKKKSRK</sequence>
<keyword evidence="3" id="KW-0539">Nucleus</keyword>
<evidence type="ECO:0000256" key="4">
    <source>
        <dbReference type="PROSITE-ProRule" id="PRU00176"/>
    </source>
</evidence>
<dbReference type="OrthoDB" id="21467at2759"/>
<feature type="region of interest" description="Disordered" evidence="5">
    <location>
        <begin position="353"/>
        <end position="375"/>
    </location>
</feature>
<reference evidence="7" key="2">
    <citation type="submission" date="2022-10" db="EMBL/GenBank/DDBJ databases">
        <authorList>
            <consortium name="ENA_rothamsted_submissions"/>
            <consortium name="culmorum"/>
            <person name="King R."/>
        </authorList>
    </citation>
    <scope>NUCLEOTIDE SEQUENCE</scope>
</reference>
<dbReference type="GO" id="GO:0005730">
    <property type="term" value="C:nucleolus"/>
    <property type="evidence" value="ECO:0007669"/>
    <property type="project" value="UniProtKB-SubCell"/>
</dbReference>
<dbReference type="EMBL" id="OU896723">
    <property type="protein sequence ID" value="CAH1155235.1"/>
    <property type="molecule type" value="Genomic_DNA"/>
</dbReference>
<feature type="domain" description="RRM" evidence="6">
    <location>
        <begin position="54"/>
        <end position="132"/>
    </location>
</feature>
<proteinExistence type="predicted"/>
<dbReference type="SUPFAM" id="SSF54928">
    <property type="entry name" value="RNA-binding domain, RBD"/>
    <property type="match status" value="1"/>
</dbReference>
<dbReference type="InterPro" id="IPR012677">
    <property type="entry name" value="Nucleotide-bd_a/b_plait_sf"/>
</dbReference>
<dbReference type="SMART" id="SM00360">
    <property type="entry name" value="RRM"/>
    <property type="match status" value="1"/>
</dbReference>
<reference evidence="7" key="1">
    <citation type="submission" date="2022-01" db="EMBL/GenBank/DDBJ databases">
        <authorList>
            <person name="King R."/>
        </authorList>
    </citation>
    <scope>NUCLEOTIDE SEQUENCE</scope>
</reference>
<dbReference type="InterPro" id="IPR000504">
    <property type="entry name" value="RRM_dom"/>
</dbReference>
<dbReference type="PROSITE" id="PS50102">
    <property type="entry name" value="RRM"/>
    <property type="match status" value="1"/>
</dbReference>
<dbReference type="AlphaFoldDB" id="A0A9P0GRT7"/>
<evidence type="ECO:0000313" key="7">
    <source>
        <dbReference type="EMBL" id="CAH1155235.1"/>
    </source>
</evidence>
<evidence type="ECO:0000256" key="2">
    <source>
        <dbReference type="ARBA" id="ARBA00022884"/>
    </source>
</evidence>
<dbReference type="GO" id="GO:0003723">
    <property type="term" value="F:RNA binding"/>
    <property type="evidence" value="ECO:0007669"/>
    <property type="project" value="UniProtKB-UniRule"/>
</dbReference>
<organism evidence="7 8">
    <name type="scientific">Phaedon cochleariae</name>
    <name type="common">Mustard beetle</name>
    <dbReference type="NCBI Taxonomy" id="80249"/>
    <lineage>
        <taxon>Eukaryota</taxon>
        <taxon>Metazoa</taxon>
        <taxon>Ecdysozoa</taxon>
        <taxon>Arthropoda</taxon>
        <taxon>Hexapoda</taxon>
        <taxon>Insecta</taxon>
        <taxon>Pterygota</taxon>
        <taxon>Neoptera</taxon>
        <taxon>Endopterygota</taxon>
        <taxon>Coleoptera</taxon>
        <taxon>Polyphaga</taxon>
        <taxon>Cucujiformia</taxon>
        <taxon>Chrysomeloidea</taxon>
        <taxon>Chrysomelidae</taxon>
        <taxon>Chrysomelinae</taxon>
        <taxon>Chrysomelini</taxon>
        <taxon>Phaedon</taxon>
    </lineage>
</organism>
<comment type="subcellular location">
    <subcellularLocation>
        <location evidence="1">Nucleus</location>
        <location evidence="1">Nucleolus</location>
    </subcellularLocation>
</comment>
<accession>A0A9P0GRT7</accession>
<protein>
    <recommendedName>
        <fullName evidence="6">RRM domain-containing protein</fullName>
    </recommendedName>
</protein>